<comment type="caution">
    <text evidence="1">The sequence shown here is derived from an EMBL/GenBank/DDBJ whole genome shotgun (WGS) entry which is preliminary data.</text>
</comment>
<sequence length="130" mass="14872">MRAINRVDCLSCRGVSAAPPNSLTMSFDRWRTSVCYTGAERVHLLLTELVLVTVSHRRQPLHSDIGQRPRVTRQNQSVICPRLDRHRYAAVKNCNIYLDSLLTPPGFADTQSTESTRYWTVNSSIRREPM</sequence>
<protein>
    <submittedName>
        <fullName evidence="1">Uncharacterized protein</fullName>
    </submittedName>
</protein>
<proteinExistence type="predicted"/>
<dbReference type="EMBL" id="BGZK01001268">
    <property type="protein sequence ID" value="GBP75953.1"/>
    <property type="molecule type" value="Genomic_DNA"/>
</dbReference>
<accession>A0A4C1YLJ8</accession>
<name>A0A4C1YLJ8_EUMVA</name>
<dbReference type="AlphaFoldDB" id="A0A4C1YLJ8"/>
<gene>
    <name evidence="1" type="ORF">EVAR_98847_1</name>
</gene>
<evidence type="ECO:0000313" key="1">
    <source>
        <dbReference type="EMBL" id="GBP75953.1"/>
    </source>
</evidence>
<organism evidence="1 2">
    <name type="scientific">Eumeta variegata</name>
    <name type="common">Bagworm moth</name>
    <name type="synonym">Eumeta japonica</name>
    <dbReference type="NCBI Taxonomy" id="151549"/>
    <lineage>
        <taxon>Eukaryota</taxon>
        <taxon>Metazoa</taxon>
        <taxon>Ecdysozoa</taxon>
        <taxon>Arthropoda</taxon>
        <taxon>Hexapoda</taxon>
        <taxon>Insecta</taxon>
        <taxon>Pterygota</taxon>
        <taxon>Neoptera</taxon>
        <taxon>Endopterygota</taxon>
        <taxon>Lepidoptera</taxon>
        <taxon>Glossata</taxon>
        <taxon>Ditrysia</taxon>
        <taxon>Tineoidea</taxon>
        <taxon>Psychidae</taxon>
        <taxon>Oiketicinae</taxon>
        <taxon>Eumeta</taxon>
    </lineage>
</organism>
<reference evidence="1 2" key="1">
    <citation type="journal article" date="2019" name="Commun. Biol.">
        <title>The bagworm genome reveals a unique fibroin gene that provides high tensile strength.</title>
        <authorList>
            <person name="Kono N."/>
            <person name="Nakamura H."/>
            <person name="Ohtoshi R."/>
            <person name="Tomita M."/>
            <person name="Numata K."/>
            <person name="Arakawa K."/>
        </authorList>
    </citation>
    <scope>NUCLEOTIDE SEQUENCE [LARGE SCALE GENOMIC DNA]</scope>
</reference>
<dbReference type="Proteomes" id="UP000299102">
    <property type="component" value="Unassembled WGS sequence"/>
</dbReference>
<evidence type="ECO:0000313" key="2">
    <source>
        <dbReference type="Proteomes" id="UP000299102"/>
    </source>
</evidence>
<keyword evidence="2" id="KW-1185">Reference proteome</keyword>